<gene>
    <name evidence="2" type="primary">AVEN_51538_1</name>
    <name evidence="5" type="ORF">NPIL_144581</name>
    <name evidence="2" type="ORF">NPIL_38481</name>
    <name evidence="4" type="ORF">NPIL_654021</name>
    <name evidence="3" type="ORF">NPIL_691431</name>
</gene>
<organism evidence="2 6">
    <name type="scientific">Nephila pilipes</name>
    <name type="common">Giant wood spider</name>
    <name type="synonym">Nephila maculata</name>
    <dbReference type="NCBI Taxonomy" id="299642"/>
    <lineage>
        <taxon>Eukaryota</taxon>
        <taxon>Metazoa</taxon>
        <taxon>Ecdysozoa</taxon>
        <taxon>Arthropoda</taxon>
        <taxon>Chelicerata</taxon>
        <taxon>Arachnida</taxon>
        <taxon>Araneae</taxon>
        <taxon>Araneomorphae</taxon>
        <taxon>Entelegynae</taxon>
        <taxon>Araneoidea</taxon>
        <taxon>Nephilidae</taxon>
        <taxon>Nephila</taxon>
    </lineage>
</organism>
<evidence type="ECO:0000313" key="5">
    <source>
        <dbReference type="EMBL" id="GFU16977.1"/>
    </source>
</evidence>
<feature type="compositionally biased region" description="Basic residues" evidence="1">
    <location>
        <begin position="186"/>
        <end position="255"/>
    </location>
</feature>
<feature type="compositionally biased region" description="Basic residues" evidence="1">
    <location>
        <begin position="289"/>
        <end position="310"/>
    </location>
</feature>
<protein>
    <submittedName>
        <fullName evidence="2">Uncharacterized protein</fullName>
    </submittedName>
</protein>
<evidence type="ECO:0000313" key="6">
    <source>
        <dbReference type="Proteomes" id="UP000887013"/>
    </source>
</evidence>
<dbReference type="EMBL" id="BMAW01057255">
    <property type="protein sequence ID" value="GFT09799.1"/>
    <property type="molecule type" value="Genomic_DNA"/>
</dbReference>
<evidence type="ECO:0000313" key="2">
    <source>
        <dbReference type="EMBL" id="GFS94502.1"/>
    </source>
</evidence>
<feature type="region of interest" description="Disordered" evidence="1">
    <location>
        <begin position="1"/>
        <end position="570"/>
    </location>
</feature>
<name>A0A8X6TCS2_NEPPI</name>
<reference evidence="2" key="1">
    <citation type="submission" date="2020-08" db="EMBL/GenBank/DDBJ databases">
        <title>Multicomponent nature underlies the extraordinary mechanical properties of spider dragline silk.</title>
        <authorList>
            <person name="Kono N."/>
            <person name="Nakamura H."/>
            <person name="Mori M."/>
            <person name="Yoshida Y."/>
            <person name="Ohtoshi R."/>
            <person name="Malay A.D."/>
            <person name="Moran D.A.P."/>
            <person name="Tomita M."/>
            <person name="Numata K."/>
            <person name="Arakawa K."/>
        </authorList>
    </citation>
    <scope>NUCLEOTIDE SEQUENCE</scope>
</reference>
<feature type="compositionally biased region" description="Basic and acidic residues" evidence="1">
    <location>
        <begin position="426"/>
        <end position="439"/>
    </location>
</feature>
<feature type="region of interest" description="Disordered" evidence="1">
    <location>
        <begin position="1474"/>
        <end position="1557"/>
    </location>
</feature>
<feature type="compositionally biased region" description="Basic and acidic residues" evidence="1">
    <location>
        <begin position="311"/>
        <end position="323"/>
    </location>
</feature>
<comment type="caution">
    <text evidence="2">The sequence shown here is derived from an EMBL/GenBank/DDBJ whole genome shotgun (WGS) entry which is preliminary data.</text>
</comment>
<feature type="compositionally biased region" description="Low complexity" evidence="1">
    <location>
        <begin position="1484"/>
        <end position="1497"/>
    </location>
</feature>
<feature type="compositionally biased region" description="Basic residues" evidence="1">
    <location>
        <begin position="142"/>
        <end position="164"/>
    </location>
</feature>
<proteinExistence type="predicted"/>
<keyword evidence="6" id="KW-1185">Reference proteome</keyword>
<feature type="compositionally biased region" description="Basic and acidic residues" evidence="1">
    <location>
        <begin position="277"/>
        <end position="288"/>
    </location>
</feature>
<dbReference type="OrthoDB" id="6437795at2759"/>
<feature type="compositionally biased region" description="Basic and acidic residues" evidence="1">
    <location>
        <begin position="17"/>
        <end position="29"/>
    </location>
</feature>
<feature type="compositionally biased region" description="Basic and acidic residues" evidence="1">
    <location>
        <begin position="69"/>
        <end position="90"/>
    </location>
</feature>
<feature type="compositionally biased region" description="Basic residues" evidence="1">
    <location>
        <begin position="91"/>
        <end position="105"/>
    </location>
</feature>
<feature type="compositionally biased region" description="Polar residues" evidence="1">
    <location>
        <begin position="1498"/>
        <end position="1537"/>
    </location>
</feature>
<feature type="compositionally biased region" description="Basic residues" evidence="1">
    <location>
        <begin position="39"/>
        <end position="48"/>
    </location>
</feature>
<accession>A0A8X6TCS2</accession>
<dbReference type="EMBL" id="BMAW01113800">
    <property type="protein sequence ID" value="GFT58834.1"/>
    <property type="molecule type" value="Genomic_DNA"/>
</dbReference>
<feature type="compositionally biased region" description="Basic residues" evidence="1">
    <location>
        <begin position="262"/>
        <end position="276"/>
    </location>
</feature>
<evidence type="ECO:0000313" key="3">
    <source>
        <dbReference type="EMBL" id="GFT09799.1"/>
    </source>
</evidence>
<dbReference type="EMBL" id="BMAW01100367">
    <property type="protein sequence ID" value="GFS94502.1"/>
    <property type="molecule type" value="Genomic_DNA"/>
</dbReference>
<feature type="non-terminal residue" evidence="2">
    <location>
        <position position="1"/>
    </location>
</feature>
<evidence type="ECO:0000313" key="4">
    <source>
        <dbReference type="EMBL" id="GFT58834.1"/>
    </source>
</evidence>
<dbReference type="EMBL" id="BMAW01079838">
    <property type="protein sequence ID" value="GFU16977.1"/>
    <property type="molecule type" value="Genomic_DNA"/>
</dbReference>
<feature type="compositionally biased region" description="Basic residues" evidence="1">
    <location>
        <begin position="345"/>
        <end position="381"/>
    </location>
</feature>
<feature type="compositionally biased region" description="Low complexity" evidence="1">
    <location>
        <begin position="1538"/>
        <end position="1556"/>
    </location>
</feature>
<feature type="compositionally biased region" description="Basic residues" evidence="1">
    <location>
        <begin position="440"/>
        <end position="471"/>
    </location>
</feature>
<feature type="compositionally biased region" description="Basic residues" evidence="1">
    <location>
        <begin position="324"/>
        <end position="335"/>
    </location>
</feature>
<dbReference type="Proteomes" id="UP000887013">
    <property type="component" value="Unassembled WGS sequence"/>
</dbReference>
<feature type="compositionally biased region" description="Basic residues" evidence="1">
    <location>
        <begin position="502"/>
        <end position="536"/>
    </location>
</feature>
<sequence length="1567" mass="184900">DHDVDKPGKKPGHKTNGGHEKSGNNDHKGKTNKKCNLGNKRKGKPHGKKPSDDDNSSQKPSKPTGNRKGQGENKPGKTRDYPKHSKPDKGSKKKNKGKGGKKHSQSSKEINNSKKHRKHSKEGNYYSYSSSEEDNSSESSTNRHHSKYHQHKSNISKHGKHGNKNKPSNKNSNELGDDSDDEERKKRTKRTKHHKSHEKNKYGEKHKHPKDKGVSKHRHHKDSHKKNKGKGTKGHHGKGKPDKKYKHPKKSHIKKSHENKPSKGKRIPKKHHHGHHKTGEENSYETDKRNRHHKKKSADKYKHKGKHGRRNSKDNSHGKEVRGKKGKKHDRRHSTNKRDYSNDKHKGKKHRNTKHRKGEKRPSKHDRKHHGKHKKNHHGIAPRKDKPRNSYRHHKKQKGDTYHSSEELNVSEETDNNVHRRRHERKSSDRWGNKGDKNTSTKKHRHHKGKKGRSHPGHKKDDKRRKPKRRPDHPNSGKNNKGKDSKNKKKHTKEGKYPNTGNKKKLPNKNKPSKGHEKHSKHQKNKKKHPHKGTKPRGKDKGKNTPGSKQPKGPKTTDQKTNNEEQDYGKSYSSIKQFLEDLTFEKVKTTEYMKKFYSIFRINIKSENIFRFIKSCFQYDEKPANFEVNFKSVMRKISSSDSYKITDEDYEQFNQNLFGEDNQEYGTNYDSIKEFLENLTFEDLQTEEYREEFYSFFHFYIQYSSNLEFIKYCFSSSTMPDNFEVTFNKLIKDILDSDSEQVSDEYYEKFTQNVSVKDNQDYGATYDSIRQILVDMTFDDIQTEEYRRKFYSIFGLYVKTESIFNFFKFCFQFPEKPANFEINFKSVLKTIIDSKMNEVSYDLYSRYINNLFDDEDEVDVGSNYSSIKQFLEDLTFEEVQTEENSETFYSFFHFDIKYESTFNFFKKCFQFSEKPANFEQNFSSIIKIISNSNFEEISENIFKLFTNIVLGSNNKNNENNNTNNSNDNDNNNSSFDYEIIYKFLLDLTFEEVQTEENKEIFYTYFGIFPDSESIFDFFKHCFQYSVKPINFEKNFKASVDLILELQLDEITSQFYTQFDKNLLGDAGLNYDGSYDEVFQFFIDLTFDEVQSGEYRNTFYNYFGFYAESEYLFNLIKRCYQYSEKPSNFDENFASILQVIFSADSDDIPYKYFKSFFDKLFGNDTTNNNSFDFVENYGIIFQFFVDLTFDEVQTEENKEKFNNYFGFYPESKSNFDFIKYCFQYPEKPENFEDNFGLALSLILKSNLSEIPKQFYINFAKNLFAPHYTGYYDEAFKFLKDLTFENAQVGDDWDTFYYYFSCYPSTESLLNFFKFCYRYEIAPPNFDVNFEKCLNKIYSLDVDDISTDLYITFITNLFNGNAYEAVYNLMNSLTFDEIQNQVFSEIFYYYFQFYITSESLFDYIKFCFKYNEKPVNFDRNFQGTLSAFFNSESDQVTENYYNEFMKNLFGNEEEDDDDGFSFDNLFNFKFLGKETNTQKSKDDDSASTNSNDNNQNSNSYTYTTENQGESSDTNSNDNQGESSDTNSNDNQSGSSDANAQQESNQNSENSESYSYQENPGYTYYVWYEY</sequence>
<evidence type="ECO:0000256" key="1">
    <source>
        <dbReference type="SAM" id="MobiDB-lite"/>
    </source>
</evidence>